<proteinExistence type="predicted"/>
<evidence type="ECO:0000313" key="1">
    <source>
        <dbReference type="EMBL" id="CAD9818103.1"/>
    </source>
</evidence>
<gene>
    <name evidence="1" type="ORF">ASEP1449_LOCUS9935</name>
    <name evidence="2" type="ORF">ASEP1449_LOCUS9936</name>
</gene>
<name>A0A6T7HYW9_9STRA</name>
<organism evidence="2">
    <name type="scientific">Attheya septentrionalis</name>
    <dbReference type="NCBI Taxonomy" id="420275"/>
    <lineage>
        <taxon>Eukaryota</taxon>
        <taxon>Sar</taxon>
        <taxon>Stramenopiles</taxon>
        <taxon>Ochrophyta</taxon>
        <taxon>Bacillariophyta</taxon>
        <taxon>Coscinodiscophyceae</taxon>
        <taxon>Chaetocerotophycidae</taxon>
        <taxon>Chaetocerotales</taxon>
        <taxon>Attheyaceae</taxon>
        <taxon>Attheya</taxon>
    </lineage>
</organism>
<sequence>MAITDVRCAESTISILQETDNRSTLKRFFKEHEDDTLMTPRHTFDSSLEKLQSPVEYNDGKQSLSCCPPLKKCRRHATDPLLLAVRKAAKEADIPACITLEEKDNDESTDLLFSTITEEYHLLPMMPSLDSNSPHLSLRRPIRLRMRNQTLPDFMMRLRQGQDKALV</sequence>
<protein>
    <submittedName>
        <fullName evidence="2">Uncharacterized protein</fullName>
    </submittedName>
</protein>
<dbReference type="AlphaFoldDB" id="A0A6T7HYW9"/>
<dbReference type="EMBL" id="HBHQ01014887">
    <property type="protein sequence ID" value="CAD9818103.1"/>
    <property type="molecule type" value="Transcribed_RNA"/>
</dbReference>
<dbReference type="EMBL" id="HBHQ01014888">
    <property type="protein sequence ID" value="CAD9818104.1"/>
    <property type="molecule type" value="Transcribed_RNA"/>
</dbReference>
<reference evidence="2" key="1">
    <citation type="submission" date="2021-01" db="EMBL/GenBank/DDBJ databases">
        <authorList>
            <person name="Corre E."/>
            <person name="Pelletier E."/>
            <person name="Niang G."/>
            <person name="Scheremetjew M."/>
            <person name="Finn R."/>
            <person name="Kale V."/>
            <person name="Holt S."/>
            <person name="Cochrane G."/>
            <person name="Meng A."/>
            <person name="Brown T."/>
            <person name="Cohen L."/>
        </authorList>
    </citation>
    <scope>NUCLEOTIDE SEQUENCE</scope>
    <source>
        <strain evidence="2">CCMP2084</strain>
    </source>
</reference>
<evidence type="ECO:0000313" key="2">
    <source>
        <dbReference type="EMBL" id="CAD9818104.1"/>
    </source>
</evidence>
<accession>A0A6T7HYW9</accession>